<dbReference type="Gene3D" id="2.60.120.10">
    <property type="entry name" value="Jelly Rolls"/>
    <property type="match status" value="1"/>
</dbReference>
<keyword evidence="6" id="KW-1185">Reference proteome</keyword>
<dbReference type="InterPro" id="IPR003313">
    <property type="entry name" value="AraC-bd"/>
</dbReference>
<accession>A0ABV4EED1</accession>
<dbReference type="Gene3D" id="1.10.10.60">
    <property type="entry name" value="Homeodomain-like"/>
    <property type="match status" value="2"/>
</dbReference>
<feature type="domain" description="HTH araC/xylS-type" evidence="4">
    <location>
        <begin position="183"/>
        <end position="281"/>
    </location>
</feature>
<dbReference type="SMART" id="SM00342">
    <property type="entry name" value="HTH_ARAC"/>
    <property type="match status" value="1"/>
</dbReference>
<organism evidence="5 6">
    <name type="scientific">Erwinia aeris</name>
    <dbReference type="NCBI Taxonomy" id="3239803"/>
    <lineage>
        <taxon>Bacteria</taxon>
        <taxon>Pseudomonadati</taxon>
        <taxon>Pseudomonadota</taxon>
        <taxon>Gammaproteobacteria</taxon>
        <taxon>Enterobacterales</taxon>
        <taxon>Erwiniaceae</taxon>
        <taxon>Erwinia</taxon>
    </lineage>
</organism>
<dbReference type="PROSITE" id="PS01124">
    <property type="entry name" value="HTH_ARAC_FAMILY_2"/>
    <property type="match status" value="1"/>
</dbReference>
<evidence type="ECO:0000313" key="6">
    <source>
        <dbReference type="Proteomes" id="UP001565243"/>
    </source>
</evidence>
<evidence type="ECO:0000256" key="3">
    <source>
        <dbReference type="ARBA" id="ARBA00023163"/>
    </source>
</evidence>
<reference evidence="5 6" key="1">
    <citation type="submission" date="2024-07" db="EMBL/GenBank/DDBJ databases">
        <authorList>
            <person name="Hebao G."/>
        </authorList>
    </citation>
    <scope>NUCLEOTIDE SEQUENCE [LARGE SCALE GENOMIC DNA]</scope>
    <source>
        <strain evidence="5 6">ACCC 02193</strain>
    </source>
</reference>
<evidence type="ECO:0000259" key="4">
    <source>
        <dbReference type="PROSITE" id="PS01124"/>
    </source>
</evidence>
<dbReference type="EMBL" id="JBGFFX010000021">
    <property type="protein sequence ID" value="MEY8773286.1"/>
    <property type="molecule type" value="Genomic_DNA"/>
</dbReference>
<dbReference type="InterPro" id="IPR018060">
    <property type="entry name" value="HTH_AraC"/>
</dbReference>
<proteinExistence type="predicted"/>
<dbReference type="RefSeq" id="WP_253459101.1">
    <property type="nucleotide sequence ID" value="NZ_JBGFFX010000021.1"/>
</dbReference>
<dbReference type="InterPro" id="IPR014710">
    <property type="entry name" value="RmlC-like_jellyroll"/>
</dbReference>
<protein>
    <submittedName>
        <fullName evidence="5">AraC family transcriptional regulator</fullName>
    </submittedName>
</protein>
<dbReference type="PANTHER" id="PTHR43280">
    <property type="entry name" value="ARAC-FAMILY TRANSCRIPTIONAL REGULATOR"/>
    <property type="match status" value="1"/>
</dbReference>
<keyword evidence="2" id="KW-0238">DNA-binding</keyword>
<dbReference type="SUPFAM" id="SSF51215">
    <property type="entry name" value="Regulatory protein AraC"/>
    <property type="match status" value="1"/>
</dbReference>
<name>A0ABV4EED1_9GAMM</name>
<keyword evidence="1" id="KW-0805">Transcription regulation</keyword>
<dbReference type="Pfam" id="PF02311">
    <property type="entry name" value="AraC_binding"/>
    <property type="match status" value="1"/>
</dbReference>
<evidence type="ECO:0000256" key="1">
    <source>
        <dbReference type="ARBA" id="ARBA00023015"/>
    </source>
</evidence>
<evidence type="ECO:0000256" key="2">
    <source>
        <dbReference type="ARBA" id="ARBA00023125"/>
    </source>
</evidence>
<dbReference type="Proteomes" id="UP001565243">
    <property type="component" value="Unassembled WGS sequence"/>
</dbReference>
<keyword evidence="3" id="KW-0804">Transcription</keyword>
<gene>
    <name evidence="5" type="ORF">AB6T85_23060</name>
</gene>
<comment type="caution">
    <text evidence="5">The sequence shown here is derived from an EMBL/GenBank/DDBJ whole genome shotgun (WGS) entry which is preliminary data.</text>
</comment>
<dbReference type="Pfam" id="PF12833">
    <property type="entry name" value="HTH_18"/>
    <property type="match status" value="1"/>
</dbReference>
<dbReference type="PANTHER" id="PTHR43280:SF28">
    <property type="entry name" value="HTH-TYPE TRANSCRIPTIONAL ACTIVATOR RHAS"/>
    <property type="match status" value="1"/>
</dbReference>
<dbReference type="InterPro" id="IPR037923">
    <property type="entry name" value="HTH-like"/>
</dbReference>
<evidence type="ECO:0000313" key="5">
    <source>
        <dbReference type="EMBL" id="MEY8773286.1"/>
    </source>
</evidence>
<dbReference type="InterPro" id="IPR009057">
    <property type="entry name" value="Homeodomain-like_sf"/>
</dbReference>
<sequence>MLTFCLNDCSATGGFANGMRPRLLFMCRADGIGAATPRVMHRHQERFELMFIMQGSGTYHIDGRQYQAKQGDLLLFNAGVLHDECPHATDDLMLFSCGVEQLSIHGLPLNHLTPRGQTAMMPSGVYYDEIRQLFLQMWQHINSKKPYASETGHSLLQALLLICRTIWAEKNEVSDPDALSPGQRIKDFIDEHYKDNLDFRLITAELQMNRFYLAHLFKAFSGYSPKQYQTRRRIGEAQSLLLSTELGVTEVANAVGYDNVNNFHRIFHNLVGIPPARYKKFWLTGELKNVPTPGQQSASA</sequence>
<dbReference type="SUPFAM" id="SSF46689">
    <property type="entry name" value="Homeodomain-like"/>
    <property type="match status" value="2"/>
</dbReference>